<accession>A0A7I7ML78</accession>
<sequence>MVGEARLTAQGSGGGGALPPGGAAVADGGAGLPSGALDVVVEACGVACGVFATVESPEPQPVNVAAMNKTAATRIGEVARQGSDHTPRTVPPSGLRVWQAWPRRGQLAAR</sequence>
<dbReference type="KEGG" id="mshj:MSHI_04530"/>
<evidence type="ECO:0000313" key="2">
    <source>
        <dbReference type="EMBL" id="BBX72547.1"/>
    </source>
</evidence>
<organism evidence="2 3">
    <name type="scientific">Mycobacterium shinjukuense</name>
    <dbReference type="NCBI Taxonomy" id="398694"/>
    <lineage>
        <taxon>Bacteria</taxon>
        <taxon>Bacillati</taxon>
        <taxon>Actinomycetota</taxon>
        <taxon>Actinomycetes</taxon>
        <taxon>Mycobacteriales</taxon>
        <taxon>Mycobacteriaceae</taxon>
        <taxon>Mycobacterium</taxon>
    </lineage>
</organism>
<reference evidence="2 3" key="1">
    <citation type="journal article" date="2019" name="Emerg. Microbes Infect.">
        <title>Comprehensive subspecies identification of 175 nontuberculous mycobacteria species based on 7547 genomic profiles.</title>
        <authorList>
            <person name="Matsumoto Y."/>
            <person name="Kinjo T."/>
            <person name="Motooka D."/>
            <person name="Nabeya D."/>
            <person name="Jung N."/>
            <person name="Uechi K."/>
            <person name="Horii T."/>
            <person name="Iida T."/>
            <person name="Fujita J."/>
            <person name="Nakamura S."/>
        </authorList>
    </citation>
    <scope>NUCLEOTIDE SEQUENCE [LARGE SCALE GENOMIC DNA]</scope>
    <source>
        <strain evidence="2 3">JCM 14233</strain>
    </source>
</reference>
<evidence type="ECO:0000313" key="3">
    <source>
        <dbReference type="Proteomes" id="UP000467236"/>
    </source>
</evidence>
<protein>
    <submittedName>
        <fullName evidence="2">Uncharacterized protein</fullName>
    </submittedName>
</protein>
<keyword evidence="3" id="KW-1185">Reference proteome</keyword>
<dbReference type="AlphaFoldDB" id="A0A7I7ML78"/>
<dbReference type="EMBL" id="AP022575">
    <property type="protein sequence ID" value="BBX72547.1"/>
    <property type="molecule type" value="Genomic_DNA"/>
</dbReference>
<proteinExistence type="predicted"/>
<feature type="compositionally biased region" description="Low complexity" evidence="1">
    <location>
        <begin position="1"/>
        <end position="10"/>
    </location>
</feature>
<name>A0A7I7ML78_9MYCO</name>
<gene>
    <name evidence="2" type="ORF">MSHI_04530</name>
</gene>
<evidence type="ECO:0000256" key="1">
    <source>
        <dbReference type="SAM" id="MobiDB-lite"/>
    </source>
</evidence>
<feature type="region of interest" description="Disordered" evidence="1">
    <location>
        <begin position="1"/>
        <end position="23"/>
    </location>
</feature>
<dbReference type="Proteomes" id="UP000467236">
    <property type="component" value="Chromosome"/>
</dbReference>